<dbReference type="InterPro" id="IPR000160">
    <property type="entry name" value="GGDEF_dom"/>
</dbReference>
<reference evidence="6 7" key="1">
    <citation type="submission" date="2015-11" db="EMBL/GenBank/DDBJ databases">
        <title>Genomic analysis of 38 Legionella species identifies large and diverse effector repertoires.</title>
        <authorList>
            <person name="Burstein D."/>
            <person name="Amaro F."/>
            <person name="Zusman T."/>
            <person name="Lifshitz Z."/>
            <person name="Cohen O."/>
            <person name="Gilbert J.A."/>
            <person name="Pupko T."/>
            <person name="Shuman H.A."/>
            <person name="Segal G."/>
        </authorList>
    </citation>
    <scope>NUCLEOTIDE SEQUENCE [LARGE SCALE GENOMIC DNA]</scope>
    <source>
        <strain evidence="6 7">BL-540</strain>
    </source>
</reference>
<dbReference type="InterPro" id="IPR043128">
    <property type="entry name" value="Rev_trsase/Diguanyl_cyclase"/>
</dbReference>
<feature type="coiled-coil region" evidence="4">
    <location>
        <begin position="7"/>
        <end position="41"/>
    </location>
</feature>
<dbReference type="InterPro" id="IPR029787">
    <property type="entry name" value="Nucleotide_cyclase"/>
</dbReference>
<evidence type="ECO:0000256" key="2">
    <source>
        <dbReference type="ARBA" id="ARBA00012528"/>
    </source>
</evidence>
<dbReference type="PROSITE" id="PS50887">
    <property type="entry name" value="GGDEF"/>
    <property type="match status" value="1"/>
</dbReference>
<keyword evidence="7" id="KW-1185">Reference proteome</keyword>
<dbReference type="FunFam" id="3.30.70.270:FF:000001">
    <property type="entry name" value="Diguanylate cyclase domain protein"/>
    <property type="match status" value="1"/>
</dbReference>
<dbReference type="SUPFAM" id="SSF55073">
    <property type="entry name" value="Nucleotide cyclase"/>
    <property type="match status" value="1"/>
</dbReference>
<accession>A0A0W0VFR0</accession>
<comment type="caution">
    <text evidence="6">The sequence shown here is derived from an EMBL/GenBank/DDBJ whole genome shotgun (WGS) entry which is preliminary data.</text>
</comment>
<dbReference type="AlphaFoldDB" id="A0A0W0VFR0"/>
<name>A0A0W0VFR0_9GAMM</name>
<proteinExistence type="predicted"/>
<dbReference type="Proteomes" id="UP000055035">
    <property type="component" value="Unassembled WGS sequence"/>
</dbReference>
<organism evidence="6 7">
    <name type="scientific">Legionella jordanis</name>
    <dbReference type="NCBI Taxonomy" id="456"/>
    <lineage>
        <taxon>Bacteria</taxon>
        <taxon>Pseudomonadati</taxon>
        <taxon>Pseudomonadota</taxon>
        <taxon>Gammaproteobacteria</taxon>
        <taxon>Legionellales</taxon>
        <taxon>Legionellaceae</taxon>
        <taxon>Legionella</taxon>
    </lineage>
</organism>
<dbReference type="EC" id="2.7.7.65" evidence="2"/>
<dbReference type="CDD" id="cd01949">
    <property type="entry name" value="GGDEF"/>
    <property type="match status" value="1"/>
</dbReference>
<dbReference type="SMART" id="SM00267">
    <property type="entry name" value="GGDEF"/>
    <property type="match status" value="1"/>
</dbReference>
<evidence type="ECO:0000259" key="5">
    <source>
        <dbReference type="PROSITE" id="PS50887"/>
    </source>
</evidence>
<dbReference type="Gene3D" id="3.30.70.270">
    <property type="match status" value="1"/>
</dbReference>
<protein>
    <recommendedName>
        <fullName evidence="2">diguanylate cyclase</fullName>
        <ecNumber evidence="2">2.7.7.65</ecNumber>
    </recommendedName>
</protein>
<dbReference type="InterPro" id="IPR050469">
    <property type="entry name" value="Diguanylate_Cyclase"/>
</dbReference>
<evidence type="ECO:0000313" key="6">
    <source>
        <dbReference type="EMBL" id="KTD18988.1"/>
    </source>
</evidence>
<feature type="coiled-coil region" evidence="4">
    <location>
        <begin position="245"/>
        <end position="272"/>
    </location>
</feature>
<keyword evidence="4" id="KW-0175">Coiled coil</keyword>
<comment type="catalytic activity">
    <reaction evidence="3">
        <text>2 GTP = 3',3'-c-di-GMP + 2 diphosphate</text>
        <dbReference type="Rhea" id="RHEA:24898"/>
        <dbReference type="ChEBI" id="CHEBI:33019"/>
        <dbReference type="ChEBI" id="CHEBI:37565"/>
        <dbReference type="ChEBI" id="CHEBI:58805"/>
        <dbReference type="EC" id="2.7.7.65"/>
    </reaction>
</comment>
<dbReference type="PANTHER" id="PTHR45138:SF9">
    <property type="entry name" value="DIGUANYLATE CYCLASE DGCM-RELATED"/>
    <property type="match status" value="1"/>
</dbReference>
<dbReference type="GO" id="GO:0052621">
    <property type="term" value="F:diguanylate cyclase activity"/>
    <property type="evidence" value="ECO:0007669"/>
    <property type="project" value="UniProtKB-EC"/>
</dbReference>
<dbReference type="STRING" id="456.Ljor_0211"/>
<dbReference type="PANTHER" id="PTHR45138">
    <property type="entry name" value="REGULATORY COMPONENTS OF SENSORY TRANSDUCTION SYSTEM"/>
    <property type="match status" value="1"/>
</dbReference>
<dbReference type="PATRIC" id="fig|456.5.peg.227"/>
<dbReference type="EMBL" id="LNYJ01000003">
    <property type="protein sequence ID" value="KTD18988.1"/>
    <property type="molecule type" value="Genomic_DNA"/>
</dbReference>
<dbReference type="Pfam" id="PF00990">
    <property type="entry name" value="GGDEF"/>
    <property type="match status" value="1"/>
</dbReference>
<evidence type="ECO:0000256" key="3">
    <source>
        <dbReference type="ARBA" id="ARBA00034247"/>
    </source>
</evidence>
<comment type="cofactor">
    <cofactor evidence="1">
        <name>Mg(2+)</name>
        <dbReference type="ChEBI" id="CHEBI:18420"/>
    </cofactor>
</comment>
<feature type="domain" description="GGDEF" evidence="5">
    <location>
        <begin position="384"/>
        <end position="515"/>
    </location>
</feature>
<evidence type="ECO:0000256" key="4">
    <source>
        <dbReference type="SAM" id="Coils"/>
    </source>
</evidence>
<dbReference type="NCBIfam" id="TIGR00254">
    <property type="entry name" value="GGDEF"/>
    <property type="match status" value="1"/>
</dbReference>
<evidence type="ECO:0000313" key="7">
    <source>
        <dbReference type="Proteomes" id="UP000055035"/>
    </source>
</evidence>
<sequence length="515" mass="59381">MLDQQSKKKSAHTLSEYEKQCHKLQTEVNVLKKAIDQLTTLPSGIHLDLDKHLVDLKKALKKNKDSKAIQSRVASLVDVMSHLQQQRQDEKILITDFIHQGANLLHEMLIEFKDKAAFEKMEQLLKTDADERKLIKEFGKLLTECITTVAKQIEYCEQHHHHFSSKQVNNLNTKLNAILHILLDNLPAPEHLKPKQEMLRLSLEEDLTEETLITIVDELKELVINSYQHEQHHLKAFVSEFSQHLRDLDKYLRSTTADLELAEQETQHFEEEVNLNIQNIKQVLKESDSTGQLSEQLNASLAAIKSHTSHYVENELTRLANYEQRILVLQDKILETEHGAEDIKRMLSFEQIRNNIDPLTGLPNKMSYQERIQEAYNRWRRGFGELSLAIANMDNFKSINDHCGHLIGDKILKEIARIFRTSIRAVDFLACYGGEEFVFIFERTQLHHAVKVAEGLRNAIEGNAFYMNNHKILVTVSFGLTNLQHGDNLESLFKRADAALFEAKQSGRNCIVSFK</sequence>
<evidence type="ECO:0000256" key="1">
    <source>
        <dbReference type="ARBA" id="ARBA00001946"/>
    </source>
</evidence>
<gene>
    <name evidence="6" type="ORF">Ljor_0211</name>
</gene>